<protein>
    <submittedName>
        <fullName evidence="5">LacI-family transcriptional regulator</fullName>
    </submittedName>
</protein>
<dbReference type="EnsemblBacteria" id="CAQ46044">
    <property type="protein sequence ID" value="CAQ46044"/>
    <property type="gene ID" value="Smlt2568"/>
</dbReference>
<proteinExistence type="predicted"/>
<dbReference type="InterPro" id="IPR046335">
    <property type="entry name" value="LacI/GalR-like_sensor"/>
</dbReference>
<dbReference type="PROSITE" id="PS00356">
    <property type="entry name" value="HTH_LACI_1"/>
    <property type="match status" value="1"/>
</dbReference>
<evidence type="ECO:0000256" key="1">
    <source>
        <dbReference type="ARBA" id="ARBA00023015"/>
    </source>
</evidence>
<keyword evidence="3" id="KW-0804">Transcription</keyword>
<keyword evidence="1" id="KW-0805">Transcription regulation</keyword>
<evidence type="ECO:0000259" key="4">
    <source>
        <dbReference type="PROSITE" id="PS50932"/>
    </source>
</evidence>
<dbReference type="Gene3D" id="3.40.50.2300">
    <property type="match status" value="2"/>
</dbReference>
<dbReference type="Gene3D" id="1.10.260.40">
    <property type="entry name" value="lambda repressor-like DNA-binding domains"/>
    <property type="match status" value="1"/>
</dbReference>
<dbReference type="SUPFAM" id="SSF53822">
    <property type="entry name" value="Periplasmic binding protein-like I"/>
    <property type="match status" value="1"/>
</dbReference>
<dbReference type="CDD" id="cd01545">
    <property type="entry name" value="PBP1_SalR"/>
    <property type="match status" value="1"/>
</dbReference>
<dbReference type="PROSITE" id="PS50932">
    <property type="entry name" value="HTH_LACI_2"/>
    <property type="match status" value="1"/>
</dbReference>
<dbReference type="GO" id="GO:0003700">
    <property type="term" value="F:DNA-binding transcription factor activity"/>
    <property type="evidence" value="ECO:0007669"/>
    <property type="project" value="TreeGrafter"/>
</dbReference>
<accession>B2FST4</accession>
<dbReference type="eggNOG" id="COG1609">
    <property type="taxonomic scope" value="Bacteria"/>
</dbReference>
<dbReference type="InterPro" id="IPR028082">
    <property type="entry name" value="Peripla_BP_I"/>
</dbReference>
<dbReference type="InterPro" id="IPR010982">
    <property type="entry name" value="Lambda_DNA-bd_dom_sf"/>
</dbReference>
<dbReference type="AlphaFoldDB" id="B2FST4"/>
<dbReference type="EMBL" id="AM743169">
    <property type="protein sequence ID" value="CAQ46044.1"/>
    <property type="molecule type" value="Genomic_DNA"/>
</dbReference>
<dbReference type="PANTHER" id="PTHR30146:SF153">
    <property type="entry name" value="LACTOSE OPERON REPRESSOR"/>
    <property type="match status" value="1"/>
</dbReference>
<sequence length="377" mass="41009">MRIKLHLHPHPVVQDFGRDGEAMTGRGRGMPGPEQVLAGRPGRVRIEDVAATAGVSMKTVSRVLNNEPNVSKSTRARVDAAVEKLRYRPLPSARVLAGRRSYLIAMLFDNPSSNYLMEIEMGVLDACMEQHYNLMLAPLIYDAADIVEKVESLIMQSQLDGVVLTPPLTDDTALLERLVDLGIPYSSISAKEQNRNVGVVVDEIGAVVALIAHLASLGHTRIAHIKGHAAHGASMWRLAGYREGLRRAGLRYDPSLVLEGEFSYESGYIGANALLDRPDRPTAIFAANDDMAAGVICAVFEHGLSVPGDISVCGFDDTPIARQIYPALTTVCQPTREMGRRAAMELIKEVRELGSGGVVDIDYALQVRRSTGPVRHD</sequence>
<keyword evidence="6" id="KW-1185">Reference proteome</keyword>
<evidence type="ECO:0000256" key="2">
    <source>
        <dbReference type="ARBA" id="ARBA00023125"/>
    </source>
</evidence>
<name>B2FST4_STRMK</name>
<dbReference type="SUPFAM" id="SSF47413">
    <property type="entry name" value="lambda repressor-like DNA-binding domains"/>
    <property type="match status" value="1"/>
</dbReference>
<keyword evidence="2" id="KW-0238">DNA-binding</keyword>
<dbReference type="SMART" id="SM00354">
    <property type="entry name" value="HTH_LACI"/>
    <property type="match status" value="1"/>
</dbReference>
<feature type="domain" description="HTH lacI-type" evidence="4">
    <location>
        <begin position="44"/>
        <end position="98"/>
    </location>
</feature>
<dbReference type="Pfam" id="PF00356">
    <property type="entry name" value="LacI"/>
    <property type="match status" value="1"/>
</dbReference>
<gene>
    <name evidence="5" type="ordered locus">Smlt2568</name>
</gene>
<dbReference type="Proteomes" id="UP000008840">
    <property type="component" value="Chromosome"/>
</dbReference>
<dbReference type="InterPro" id="IPR000843">
    <property type="entry name" value="HTH_LacI"/>
</dbReference>
<dbReference type="HOGENOM" id="CLU_037628_6_1_6"/>
<evidence type="ECO:0000313" key="6">
    <source>
        <dbReference type="Proteomes" id="UP000008840"/>
    </source>
</evidence>
<dbReference type="GO" id="GO:0000976">
    <property type="term" value="F:transcription cis-regulatory region binding"/>
    <property type="evidence" value="ECO:0007669"/>
    <property type="project" value="TreeGrafter"/>
</dbReference>
<evidence type="ECO:0000313" key="5">
    <source>
        <dbReference type="EMBL" id="CAQ46044.1"/>
    </source>
</evidence>
<dbReference type="Pfam" id="PF13377">
    <property type="entry name" value="Peripla_BP_3"/>
    <property type="match status" value="1"/>
</dbReference>
<dbReference type="CDD" id="cd01392">
    <property type="entry name" value="HTH_LacI"/>
    <property type="match status" value="1"/>
</dbReference>
<organism evidence="5 6">
    <name type="scientific">Stenotrophomonas maltophilia (strain K279a)</name>
    <dbReference type="NCBI Taxonomy" id="522373"/>
    <lineage>
        <taxon>Bacteria</taxon>
        <taxon>Pseudomonadati</taxon>
        <taxon>Pseudomonadota</taxon>
        <taxon>Gammaproteobacteria</taxon>
        <taxon>Lysobacterales</taxon>
        <taxon>Lysobacteraceae</taxon>
        <taxon>Stenotrophomonas</taxon>
        <taxon>Stenotrophomonas maltophilia group</taxon>
    </lineage>
</organism>
<evidence type="ECO:0000256" key="3">
    <source>
        <dbReference type="ARBA" id="ARBA00023163"/>
    </source>
</evidence>
<dbReference type="KEGG" id="sml:Smlt2568"/>
<reference evidence="5 6" key="1">
    <citation type="journal article" date="2008" name="Genome Biol.">
        <title>The complete genome, comparative and functional analysis of Stenotrophomonas maltophilia reveals an organism heavily shielded by drug resistance determinants.</title>
        <authorList>
            <person name="Crossman L.C."/>
            <person name="Gould V.C."/>
            <person name="Dow J.M."/>
            <person name="Vernikos G.S."/>
            <person name="Okazaki A."/>
            <person name="Sebaihia M."/>
            <person name="Saunders D."/>
            <person name="Arrowsmith C."/>
            <person name="Carver T."/>
            <person name="Peters N."/>
            <person name="Adlem E."/>
            <person name="Kerhornou A."/>
            <person name="Lord A."/>
            <person name="Murphy L."/>
            <person name="Seeger K."/>
            <person name="Squares R."/>
            <person name="Rutter S."/>
            <person name="Quail M.A."/>
            <person name="Rajandream M.A."/>
            <person name="Harris D."/>
            <person name="Churcher C."/>
            <person name="Bentley S.D."/>
            <person name="Parkhill J."/>
            <person name="Thomson N.R."/>
            <person name="Avison M.B."/>
        </authorList>
    </citation>
    <scope>NUCLEOTIDE SEQUENCE [LARGE SCALE GENOMIC DNA]</scope>
    <source>
        <strain evidence="5 6">K279a</strain>
    </source>
</reference>
<dbReference type="PANTHER" id="PTHR30146">
    <property type="entry name" value="LACI-RELATED TRANSCRIPTIONAL REPRESSOR"/>
    <property type="match status" value="1"/>
</dbReference>